<protein>
    <submittedName>
        <fullName evidence="1">16710_t:CDS:1</fullName>
    </submittedName>
</protein>
<sequence>KVFKQKYLSHPIFSKNLYKEIRKYKPSVQANEGDASRLYEELLAKQQQDPRKLYHGVNLVNRLGTTIQQKQTVTWVLHMTKKATRGQISGVIITDTDPAMEHAIMIKYPTIVDTRIYVDIVHIGIETTSFVESENAYIKANEKQYEDLINFPSTTNYVTIFPTIEVAIIHYLHPRVAQNIINQMKECVYYMACCSNIEKIENAFKNKLSKSESLEDEPDSVLACVQFLLFQLHYDNIAEI</sequence>
<dbReference type="EMBL" id="CAJVQC010069749">
    <property type="protein sequence ID" value="CAG8809139.1"/>
    <property type="molecule type" value="Genomic_DNA"/>
</dbReference>
<reference evidence="1" key="1">
    <citation type="submission" date="2021-06" db="EMBL/GenBank/DDBJ databases">
        <authorList>
            <person name="Kallberg Y."/>
            <person name="Tangrot J."/>
            <person name="Rosling A."/>
        </authorList>
    </citation>
    <scope>NUCLEOTIDE SEQUENCE</scope>
    <source>
        <strain evidence="1">MA461A</strain>
    </source>
</reference>
<feature type="non-terminal residue" evidence="1">
    <location>
        <position position="1"/>
    </location>
</feature>
<name>A0ACA9RV66_9GLOM</name>
<organism evidence="1 2">
    <name type="scientific">Racocetra persica</name>
    <dbReference type="NCBI Taxonomy" id="160502"/>
    <lineage>
        <taxon>Eukaryota</taxon>
        <taxon>Fungi</taxon>
        <taxon>Fungi incertae sedis</taxon>
        <taxon>Mucoromycota</taxon>
        <taxon>Glomeromycotina</taxon>
        <taxon>Glomeromycetes</taxon>
        <taxon>Diversisporales</taxon>
        <taxon>Gigasporaceae</taxon>
        <taxon>Racocetra</taxon>
    </lineage>
</organism>
<comment type="caution">
    <text evidence="1">The sequence shown here is derived from an EMBL/GenBank/DDBJ whole genome shotgun (WGS) entry which is preliminary data.</text>
</comment>
<accession>A0ACA9RV66</accession>
<evidence type="ECO:0000313" key="1">
    <source>
        <dbReference type="EMBL" id="CAG8809139.1"/>
    </source>
</evidence>
<keyword evidence="2" id="KW-1185">Reference proteome</keyword>
<evidence type="ECO:0000313" key="2">
    <source>
        <dbReference type="Proteomes" id="UP000789920"/>
    </source>
</evidence>
<gene>
    <name evidence="1" type="ORF">RPERSI_LOCUS22797</name>
</gene>
<dbReference type="Proteomes" id="UP000789920">
    <property type="component" value="Unassembled WGS sequence"/>
</dbReference>
<proteinExistence type="predicted"/>